<accession>A0A2P2IH46</accession>
<sequence length="27" mass="3158">MAERMQNKELVFSLIPFPFKESSLTTL</sequence>
<dbReference type="AlphaFoldDB" id="A0A2P2IH46"/>
<proteinExistence type="predicted"/>
<dbReference type="EMBL" id="GGEC01000063">
    <property type="protein sequence ID" value="MBW80546.1"/>
    <property type="molecule type" value="Transcribed_RNA"/>
</dbReference>
<reference evidence="1" key="1">
    <citation type="submission" date="2018-02" db="EMBL/GenBank/DDBJ databases">
        <title>Rhizophora mucronata_Transcriptome.</title>
        <authorList>
            <person name="Meera S.P."/>
            <person name="Sreeshan A."/>
            <person name="Augustine A."/>
        </authorList>
    </citation>
    <scope>NUCLEOTIDE SEQUENCE</scope>
    <source>
        <tissue evidence="1">Leaf</tissue>
    </source>
</reference>
<name>A0A2P2IH46_RHIMU</name>
<protein>
    <submittedName>
        <fullName evidence="1">Uncharacterized protein</fullName>
    </submittedName>
</protein>
<evidence type="ECO:0000313" key="1">
    <source>
        <dbReference type="EMBL" id="MBW80546.1"/>
    </source>
</evidence>
<organism evidence="1">
    <name type="scientific">Rhizophora mucronata</name>
    <name type="common">Asiatic mangrove</name>
    <dbReference type="NCBI Taxonomy" id="61149"/>
    <lineage>
        <taxon>Eukaryota</taxon>
        <taxon>Viridiplantae</taxon>
        <taxon>Streptophyta</taxon>
        <taxon>Embryophyta</taxon>
        <taxon>Tracheophyta</taxon>
        <taxon>Spermatophyta</taxon>
        <taxon>Magnoliopsida</taxon>
        <taxon>eudicotyledons</taxon>
        <taxon>Gunneridae</taxon>
        <taxon>Pentapetalae</taxon>
        <taxon>rosids</taxon>
        <taxon>fabids</taxon>
        <taxon>Malpighiales</taxon>
        <taxon>Rhizophoraceae</taxon>
        <taxon>Rhizophora</taxon>
    </lineage>
</organism>